<name>A0A8S1KXW6_PARPR</name>
<reference evidence="1" key="1">
    <citation type="submission" date="2021-01" db="EMBL/GenBank/DDBJ databases">
        <authorList>
            <consortium name="Genoscope - CEA"/>
            <person name="William W."/>
        </authorList>
    </citation>
    <scope>NUCLEOTIDE SEQUENCE</scope>
</reference>
<dbReference type="GO" id="GO:0003924">
    <property type="term" value="F:GTPase activity"/>
    <property type="evidence" value="ECO:0007669"/>
    <property type="project" value="InterPro"/>
</dbReference>
<dbReference type="InterPro" id="IPR001806">
    <property type="entry name" value="Small_GTPase"/>
</dbReference>
<accession>A0A8S1KXW6</accession>
<dbReference type="Pfam" id="PF00071">
    <property type="entry name" value="Ras"/>
    <property type="match status" value="1"/>
</dbReference>
<organism evidence="1 2">
    <name type="scientific">Paramecium primaurelia</name>
    <dbReference type="NCBI Taxonomy" id="5886"/>
    <lineage>
        <taxon>Eukaryota</taxon>
        <taxon>Sar</taxon>
        <taxon>Alveolata</taxon>
        <taxon>Ciliophora</taxon>
        <taxon>Intramacronucleata</taxon>
        <taxon>Oligohymenophorea</taxon>
        <taxon>Peniculida</taxon>
        <taxon>Parameciidae</taxon>
        <taxon>Paramecium</taxon>
    </lineage>
</organism>
<gene>
    <name evidence="1" type="ORF">PPRIM_AZ9-3.1.T0290319</name>
</gene>
<protein>
    <submittedName>
        <fullName evidence="1">Uncharacterized protein</fullName>
    </submittedName>
</protein>
<evidence type="ECO:0000313" key="2">
    <source>
        <dbReference type="Proteomes" id="UP000688137"/>
    </source>
</evidence>
<dbReference type="AlphaFoldDB" id="A0A8S1KXW6"/>
<keyword evidence="2" id="KW-1185">Reference proteome</keyword>
<comment type="caution">
    <text evidence="1">The sequence shown here is derived from an EMBL/GenBank/DDBJ whole genome shotgun (WGS) entry which is preliminary data.</text>
</comment>
<evidence type="ECO:0000313" key="1">
    <source>
        <dbReference type="EMBL" id="CAD8060028.1"/>
    </source>
</evidence>
<dbReference type="Proteomes" id="UP000688137">
    <property type="component" value="Unassembled WGS sequence"/>
</dbReference>
<dbReference type="GO" id="GO:0005525">
    <property type="term" value="F:GTP binding"/>
    <property type="evidence" value="ECO:0007669"/>
    <property type="project" value="InterPro"/>
</dbReference>
<sequence length="169" mass="20973">MYRKNQYLQLKIVIQMSEQKQKKILQIWDTHELEFIEIQLKYIIKYVLVQCLYINLIESNSFGIQRKFDKLFYQFYQERKCLYICSIFIRNKLDFLNMRVSTMKSKNLALQQNILYIEITAIDNNNMCKTTKYIYIRRYFQYIEQRLRKEKCLIKYTSNIWNNQFKLES</sequence>
<dbReference type="EMBL" id="CAJJDM010000028">
    <property type="protein sequence ID" value="CAD8060028.1"/>
    <property type="molecule type" value="Genomic_DNA"/>
</dbReference>
<proteinExistence type="predicted"/>